<feature type="region of interest" description="Disordered" evidence="2">
    <location>
        <begin position="746"/>
        <end position="772"/>
    </location>
</feature>
<feature type="region of interest" description="Disordered" evidence="2">
    <location>
        <begin position="852"/>
        <end position="874"/>
    </location>
</feature>
<evidence type="ECO:0000259" key="4">
    <source>
        <dbReference type="Pfam" id="PF10490"/>
    </source>
</evidence>
<feature type="domain" description="Centromere protein Cenp-F N-terminal" evidence="3">
    <location>
        <begin position="1"/>
        <end position="132"/>
    </location>
</feature>
<dbReference type="InterPro" id="IPR043513">
    <property type="entry name" value="Cenp-F"/>
</dbReference>
<dbReference type="GO" id="GO:0008017">
    <property type="term" value="F:microtubule binding"/>
    <property type="evidence" value="ECO:0007669"/>
    <property type="project" value="InterPro"/>
</dbReference>
<comment type="caution">
    <text evidence="5">The sequence shown here is derived from an EMBL/GenBank/DDBJ whole genome shotgun (WGS) entry which is preliminary data.</text>
</comment>
<feature type="region of interest" description="Disordered" evidence="2">
    <location>
        <begin position="590"/>
        <end position="661"/>
    </location>
</feature>
<dbReference type="Pfam" id="PF10490">
    <property type="entry name" value="CENP-F_C_Rb_bdg"/>
    <property type="match status" value="1"/>
</dbReference>
<evidence type="ECO:0000256" key="1">
    <source>
        <dbReference type="SAM" id="Coils"/>
    </source>
</evidence>
<dbReference type="GO" id="GO:0000775">
    <property type="term" value="C:chromosome, centromeric region"/>
    <property type="evidence" value="ECO:0007669"/>
    <property type="project" value="InterPro"/>
</dbReference>
<feature type="region of interest" description="Disordered" evidence="2">
    <location>
        <begin position="304"/>
        <end position="384"/>
    </location>
</feature>
<accession>A0A9D3WW72</accession>
<dbReference type="PANTHER" id="PTHR18874:SF10">
    <property type="entry name" value="CENTROMERE PROTEIN F"/>
    <property type="match status" value="1"/>
</dbReference>
<protein>
    <submittedName>
        <fullName evidence="5">Uncharacterized protein</fullName>
    </submittedName>
</protein>
<dbReference type="InterPro" id="IPR018302">
    <property type="entry name" value="CenpF/LEK1_Rb-prot-bd"/>
</dbReference>
<gene>
    <name evidence="5" type="ORF">KIL84_003941</name>
</gene>
<keyword evidence="1" id="KW-0175">Coiled coil</keyword>
<proteinExistence type="predicted"/>
<dbReference type="InterPro" id="IPR018463">
    <property type="entry name" value="Centromere_CenpF_N"/>
</dbReference>
<dbReference type="Proteomes" id="UP000827986">
    <property type="component" value="Unassembled WGS sequence"/>
</dbReference>
<feature type="region of interest" description="Disordered" evidence="2">
    <location>
        <begin position="184"/>
        <end position="226"/>
    </location>
</feature>
<feature type="compositionally biased region" description="Pro residues" evidence="2">
    <location>
        <begin position="598"/>
        <end position="653"/>
    </location>
</feature>
<dbReference type="GO" id="GO:0000278">
    <property type="term" value="P:mitotic cell cycle"/>
    <property type="evidence" value="ECO:0007669"/>
    <property type="project" value="TreeGrafter"/>
</dbReference>
<dbReference type="AlphaFoldDB" id="A0A9D3WW72"/>
<feature type="coiled-coil region" evidence="1">
    <location>
        <begin position="503"/>
        <end position="537"/>
    </location>
</feature>
<dbReference type="GO" id="GO:0005634">
    <property type="term" value="C:nucleus"/>
    <property type="evidence" value="ECO:0007669"/>
    <property type="project" value="TreeGrafter"/>
</dbReference>
<feature type="domain" description="Kinetochore protein Cenp-F/LEK1 Rb protein-binding" evidence="4">
    <location>
        <begin position="812"/>
        <end position="844"/>
    </location>
</feature>
<feature type="region of interest" description="Disordered" evidence="2">
    <location>
        <begin position="144"/>
        <end position="170"/>
    </location>
</feature>
<evidence type="ECO:0000259" key="3">
    <source>
        <dbReference type="Pfam" id="PF10481"/>
    </source>
</evidence>
<organism evidence="5 6">
    <name type="scientific">Mauremys mutica</name>
    <name type="common">yellowpond turtle</name>
    <dbReference type="NCBI Taxonomy" id="74926"/>
    <lineage>
        <taxon>Eukaryota</taxon>
        <taxon>Metazoa</taxon>
        <taxon>Chordata</taxon>
        <taxon>Craniata</taxon>
        <taxon>Vertebrata</taxon>
        <taxon>Euteleostomi</taxon>
        <taxon>Archelosauria</taxon>
        <taxon>Testudinata</taxon>
        <taxon>Testudines</taxon>
        <taxon>Cryptodira</taxon>
        <taxon>Durocryptodira</taxon>
        <taxon>Testudinoidea</taxon>
        <taxon>Geoemydidae</taxon>
        <taxon>Geoemydinae</taxon>
        <taxon>Mauremys</taxon>
    </lineage>
</organism>
<evidence type="ECO:0000256" key="2">
    <source>
        <dbReference type="SAM" id="MobiDB-lite"/>
    </source>
</evidence>
<dbReference type="GO" id="GO:0000922">
    <property type="term" value="C:spindle pole"/>
    <property type="evidence" value="ECO:0007669"/>
    <property type="project" value="TreeGrafter"/>
</dbReference>
<reference evidence="5" key="1">
    <citation type="submission" date="2021-09" db="EMBL/GenBank/DDBJ databases">
        <title>The genome of Mauremys mutica provides insights into the evolution of semi-aquatic lifestyle.</title>
        <authorList>
            <person name="Gong S."/>
            <person name="Gao Y."/>
        </authorList>
    </citation>
    <scope>NUCLEOTIDE SEQUENCE</scope>
    <source>
        <strain evidence="5">MM-2020</strain>
        <tissue evidence="5">Muscle</tissue>
    </source>
</reference>
<dbReference type="GO" id="GO:0051310">
    <property type="term" value="P:metaphase chromosome alignment"/>
    <property type="evidence" value="ECO:0007669"/>
    <property type="project" value="TreeGrafter"/>
</dbReference>
<feature type="compositionally biased region" description="Basic and acidic residues" evidence="2">
    <location>
        <begin position="341"/>
        <end position="350"/>
    </location>
</feature>
<evidence type="ECO:0000313" key="6">
    <source>
        <dbReference type="Proteomes" id="UP000827986"/>
    </source>
</evidence>
<sequence length="874" mass="95837">MSWPGEAWQEGLPARALQGVRELEQRLEWANKERVQKQAQLDTLEAALHKQRQKHEEERGTWALLARERQDLAKACEQLECGRQQLSQELQAKGAQLSQLEGQLGRAIQRIEELEEELRRCQAELDNLRSSTLLTHCWPPRDEGVELGTWEQNPRLENRPRTPSMKLQPISSTLREEPLVHRGAAWHSVPPGGPAPPENSQGIPSPGEEPREENAGPGRGPPGVEAWELRGGLQSVQQELAQCTEQRDQAVAKVRALERRVQQLLEELRGQRQRAGATQRRLEQQERAHRQELAELERHHREALEQGISVPPHRPPNKGLGGSEQERCHPGCGRRSLSSSRLERAPEKRGAAGKVRGSSAQGPRAVGRLVPSGEWGQEPEPSPELQALRAEVLGLRRRLAASESLRKGLLETFWQLRHGAWDLTREHQALAEMPLAHEAAIQHKEEAQELQGAPGPGLAKGDGGERQALAVELEAQVWGAPGPGLPEGDAQEVGELQVLRGELRALALGKAEAEAQAAQAQERLRRLQETLGLQTERLALACEAQSQHVAELLTEGHEREQELERLGQALQEAGWVRELLEAEVGRLRVLLGGDTPPTGSPEPPTTAPEPGPAEPPPTLPPTAPKPAPIEPPPTVPEPGPAEPPPTAPEPGPPSLASSTPAELPIPLELPLSALELAVVSRMWLARKQAWHSERAPLQNILWELQKLAGQAGLQEQLEEALSRLLQENQTLRAELALWQSHAREECTTPATGDGQHQGTSATPPPAPRGDRGQADLTYVLQTVWPGVRDAQTQTEGPARGRRHRELISAAFDHTQYEPYGLPEVVMKGFADIPSGPSCPYVLRRGLLGSTPLAQLAPKAEPEEDPAEPDMGTSV</sequence>
<keyword evidence="6" id="KW-1185">Reference proteome</keyword>
<evidence type="ECO:0000313" key="5">
    <source>
        <dbReference type="EMBL" id="KAH1168458.1"/>
    </source>
</evidence>
<dbReference type="GO" id="GO:0010389">
    <property type="term" value="P:regulation of G2/M transition of mitotic cell cycle"/>
    <property type="evidence" value="ECO:0007669"/>
    <property type="project" value="TreeGrafter"/>
</dbReference>
<feature type="compositionally biased region" description="Polar residues" evidence="2">
    <location>
        <begin position="748"/>
        <end position="761"/>
    </location>
</feature>
<dbReference type="GO" id="GO:0070840">
    <property type="term" value="F:dynein complex binding"/>
    <property type="evidence" value="ECO:0007669"/>
    <property type="project" value="TreeGrafter"/>
</dbReference>
<dbReference type="Pfam" id="PF10481">
    <property type="entry name" value="CENP-F_N"/>
    <property type="match status" value="1"/>
</dbReference>
<dbReference type="EMBL" id="JAHDVG010000486">
    <property type="protein sequence ID" value="KAH1168458.1"/>
    <property type="molecule type" value="Genomic_DNA"/>
</dbReference>
<feature type="coiled-coil region" evidence="1">
    <location>
        <begin position="710"/>
        <end position="741"/>
    </location>
</feature>
<dbReference type="PANTHER" id="PTHR18874">
    <property type="entry name" value="CMF/LEK/CENP CELL DIVISION-RELATED"/>
    <property type="match status" value="1"/>
</dbReference>
<feature type="coiled-coil region" evidence="1">
    <location>
        <begin position="20"/>
        <end position="131"/>
    </location>
</feature>
<name>A0A9D3WW72_9SAUR</name>